<dbReference type="InterPro" id="IPR002539">
    <property type="entry name" value="MaoC-like_dom"/>
</dbReference>
<sequence>MREPQRNTHENPGEQQSSMLPIYGRALLGMLPGRRRSAQVPGGELSRTVVIDPAEVARFSRVVGAPVGNRVPPAYLHVLGFPLSMRLMTDPRFPVPAMGMVHIRTAYTQLRPVEVGAELTLTVGVEEPRAHARGTEIGFRVRGSVAGEPVFDETWVCLAKGAALPGAAPAAERERKDFAAPVPTAEWRLAPAIGPQYARVSGDYNPIHMNPLAAKAFGFPRSIAHGMYTAARGFAAADVRLDAFRWEFEFAKPIVLPARAAFRVTRREADGSVDYAVWNPKSGKPHLLAAVAPLR</sequence>
<dbReference type="RefSeq" id="WP_295687220.1">
    <property type="nucleotide sequence ID" value="NZ_BAABGL010000006.1"/>
</dbReference>
<evidence type="ECO:0000313" key="4">
    <source>
        <dbReference type="Proteomes" id="UP001500642"/>
    </source>
</evidence>
<dbReference type="Pfam" id="PF01575">
    <property type="entry name" value="MaoC_dehydratas"/>
    <property type="match status" value="1"/>
</dbReference>
<dbReference type="PANTHER" id="PTHR43841:SF1">
    <property type="entry name" value="3-HYDROXYACYL-THIOESTER DEHYDRATASE X"/>
    <property type="match status" value="1"/>
</dbReference>
<protein>
    <submittedName>
        <fullName evidence="3">MaoC/PaaZ C-terminal domain-containing protein</fullName>
    </submittedName>
</protein>
<name>A0ABP8JDA5_9MICO</name>
<dbReference type="PRINTS" id="PR01483">
    <property type="entry name" value="FASYNTHASE"/>
</dbReference>
<dbReference type="PANTHER" id="PTHR43841">
    <property type="entry name" value="3-HYDROXYACYL-THIOESTER DEHYDRATASE HTDX-RELATED"/>
    <property type="match status" value="1"/>
</dbReference>
<feature type="domain" description="MaoC-like" evidence="2">
    <location>
        <begin position="191"/>
        <end position="268"/>
    </location>
</feature>
<gene>
    <name evidence="3" type="ORF">GCM10023167_14360</name>
</gene>
<accession>A0ABP8JDA5</accession>
<dbReference type="InterPro" id="IPR003965">
    <property type="entry name" value="Fatty_acid_synthase"/>
</dbReference>
<proteinExistence type="inferred from homology"/>
<comment type="similarity">
    <text evidence="1">Belongs to the enoyl-CoA hydratase/isomerase family.</text>
</comment>
<evidence type="ECO:0000256" key="1">
    <source>
        <dbReference type="ARBA" id="ARBA00005254"/>
    </source>
</evidence>
<dbReference type="InterPro" id="IPR029069">
    <property type="entry name" value="HotDog_dom_sf"/>
</dbReference>
<keyword evidence="4" id="KW-1185">Reference proteome</keyword>
<dbReference type="EMBL" id="BAABGL010000006">
    <property type="protein sequence ID" value="GAA4389023.1"/>
    <property type="molecule type" value="Genomic_DNA"/>
</dbReference>
<dbReference type="Proteomes" id="UP001500642">
    <property type="component" value="Unassembled WGS sequence"/>
</dbReference>
<dbReference type="Gene3D" id="3.10.129.10">
    <property type="entry name" value="Hotdog Thioesterase"/>
    <property type="match status" value="1"/>
</dbReference>
<evidence type="ECO:0000313" key="3">
    <source>
        <dbReference type="EMBL" id="GAA4389023.1"/>
    </source>
</evidence>
<comment type="caution">
    <text evidence="3">The sequence shown here is derived from an EMBL/GenBank/DDBJ whole genome shotgun (WGS) entry which is preliminary data.</text>
</comment>
<evidence type="ECO:0000259" key="2">
    <source>
        <dbReference type="Pfam" id="PF01575"/>
    </source>
</evidence>
<dbReference type="SUPFAM" id="SSF54637">
    <property type="entry name" value="Thioesterase/thiol ester dehydrase-isomerase"/>
    <property type="match status" value="2"/>
</dbReference>
<organism evidence="3 4">
    <name type="scientific">Brevibacterium pityocampae</name>
    <dbReference type="NCBI Taxonomy" id="506594"/>
    <lineage>
        <taxon>Bacteria</taxon>
        <taxon>Bacillati</taxon>
        <taxon>Actinomycetota</taxon>
        <taxon>Actinomycetes</taxon>
        <taxon>Micrococcales</taxon>
        <taxon>Brevibacteriaceae</taxon>
        <taxon>Brevibacterium</taxon>
    </lineage>
</organism>
<reference evidence="4" key="1">
    <citation type="journal article" date="2019" name="Int. J. Syst. Evol. Microbiol.">
        <title>The Global Catalogue of Microorganisms (GCM) 10K type strain sequencing project: providing services to taxonomists for standard genome sequencing and annotation.</title>
        <authorList>
            <consortium name="The Broad Institute Genomics Platform"/>
            <consortium name="The Broad Institute Genome Sequencing Center for Infectious Disease"/>
            <person name="Wu L."/>
            <person name="Ma J."/>
        </authorList>
    </citation>
    <scope>NUCLEOTIDE SEQUENCE [LARGE SCALE GENOMIC DNA]</scope>
    <source>
        <strain evidence="4">JCM 17808</strain>
    </source>
</reference>